<comment type="caution">
    <text evidence="1">The sequence shown here is derived from an EMBL/GenBank/DDBJ whole genome shotgun (WGS) entry which is preliminary data.</text>
</comment>
<dbReference type="EMBL" id="JACHMP010000002">
    <property type="protein sequence ID" value="MBB5823796.1"/>
    <property type="molecule type" value="Genomic_DNA"/>
</dbReference>
<sequence length="35" mass="4308">MITRLRAWWQQQRDLLRHPFDIPDFPDDDPEADRG</sequence>
<accession>A0A7W9MKJ6</accession>
<dbReference type="Proteomes" id="UP000540685">
    <property type="component" value="Unassembled WGS sequence"/>
</dbReference>
<keyword evidence="2" id="KW-1185">Reference proteome</keyword>
<proteinExistence type="predicted"/>
<organism evidence="1 2">
    <name type="scientific">Streptosporangium becharense</name>
    <dbReference type="NCBI Taxonomy" id="1816182"/>
    <lineage>
        <taxon>Bacteria</taxon>
        <taxon>Bacillati</taxon>
        <taxon>Actinomycetota</taxon>
        <taxon>Actinomycetes</taxon>
        <taxon>Streptosporangiales</taxon>
        <taxon>Streptosporangiaceae</taxon>
        <taxon>Streptosporangium</taxon>
    </lineage>
</organism>
<evidence type="ECO:0000313" key="1">
    <source>
        <dbReference type="EMBL" id="MBB5823796.1"/>
    </source>
</evidence>
<dbReference type="AlphaFoldDB" id="A0A7W9MKJ6"/>
<protein>
    <submittedName>
        <fullName evidence="1">Uncharacterized protein</fullName>
    </submittedName>
</protein>
<gene>
    <name evidence="1" type="ORF">F4562_006945</name>
</gene>
<evidence type="ECO:0000313" key="2">
    <source>
        <dbReference type="Proteomes" id="UP000540685"/>
    </source>
</evidence>
<reference evidence="1 2" key="1">
    <citation type="submission" date="2020-08" db="EMBL/GenBank/DDBJ databases">
        <title>Sequencing the genomes of 1000 actinobacteria strains.</title>
        <authorList>
            <person name="Klenk H.-P."/>
        </authorList>
    </citation>
    <scope>NUCLEOTIDE SEQUENCE [LARGE SCALE GENOMIC DNA]</scope>
    <source>
        <strain evidence="1 2">DSM 46887</strain>
    </source>
</reference>
<name>A0A7W9MKJ6_9ACTN</name>